<keyword evidence="1" id="KW-0812">Transmembrane</keyword>
<evidence type="ECO:0000256" key="1">
    <source>
        <dbReference type="SAM" id="Phobius"/>
    </source>
</evidence>
<dbReference type="Proteomes" id="UP001555786">
    <property type="component" value="Unassembled WGS sequence"/>
</dbReference>
<keyword evidence="1" id="KW-0472">Membrane</keyword>
<keyword evidence="3" id="KW-1185">Reference proteome</keyword>
<evidence type="ECO:0000313" key="3">
    <source>
        <dbReference type="Proteomes" id="UP001555786"/>
    </source>
</evidence>
<accession>A0ABV3PGZ0</accession>
<reference evidence="2 3" key="1">
    <citation type="submission" date="2024-07" db="EMBL/GenBank/DDBJ databases">
        <title>Description of Labrys sedimenti sp. nov., isolated from a diclofenac-degrading enrichment culture.</title>
        <authorList>
            <person name="Tancsics A."/>
            <person name="Csepanyi A."/>
        </authorList>
    </citation>
    <scope>NUCLEOTIDE SEQUENCE [LARGE SCALE GENOMIC DNA]</scope>
    <source>
        <strain evidence="2 3">LMG 23578</strain>
    </source>
</reference>
<dbReference type="EMBL" id="JBFNQD010000001">
    <property type="protein sequence ID" value="MEW9304609.1"/>
    <property type="molecule type" value="Genomic_DNA"/>
</dbReference>
<protein>
    <recommendedName>
        <fullName evidence="4">Glycerophosphoryl diester phosphodiesterase membrane domain-containing protein</fullName>
    </recommendedName>
</protein>
<evidence type="ECO:0000313" key="2">
    <source>
        <dbReference type="EMBL" id="MEW9304609.1"/>
    </source>
</evidence>
<evidence type="ECO:0008006" key="4">
    <source>
        <dbReference type="Google" id="ProtNLM"/>
    </source>
</evidence>
<keyword evidence="1" id="KW-1133">Transmembrane helix</keyword>
<organism evidence="2 3">
    <name type="scientific">Labrys neptuniae</name>
    <dbReference type="NCBI Taxonomy" id="376174"/>
    <lineage>
        <taxon>Bacteria</taxon>
        <taxon>Pseudomonadati</taxon>
        <taxon>Pseudomonadota</taxon>
        <taxon>Alphaproteobacteria</taxon>
        <taxon>Hyphomicrobiales</taxon>
        <taxon>Xanthobacteraceae</taxon>
        <taxon>Labrys</taxon>
    </lineage>
</organism>
<dbReference type="RefSeq" id="WP_367622957.1">
    <property type="nucleotide sequence ID" value="NZ_JBFNQD010000001.1"/>
</dbReference>
<sequence length="245" mass="26043">MSRPASSRPPLRLFLLLANAATGLWRGLLPIVLLNSLPSLPTLLALLVNGEVSQTPTLADLVALPIAVILLVFAQGATIAGTHRLLQGSDFGLLLSMRQTWQRLPTLLGTAFLSGILVLLGLAALVVPGLMAIALLYLALPACMIERTDMVESLERSGQLTQGYRWSILGLFLLALLPTVGLGAVTGDFAYAPVTVMQVLGQEAGMMLFSMFSAVMATAAFERLREIRGMPAAPQPLPEWASGKT</sequence>
<name>A0ABV3PGZ0_9HYPH</name>
<feature type="transmembrane region" description="Helical" evidence="1">
    <location>
        <begin position="204"/>
        <end position="221"/>
    </location>
</feature>
<proteinExistence type="predicted"/>
<gene>
    <name evidence="2" type="ORF">ABXS05_03615</name>
</gene>
<comment type="caution">
    <text evidence="2">The sequence shown here is derived from an EMBL/GenBank/DDBJ whole genome shotgun (WGS) entry which is preliminary data.</text>
</comment>
<feature type="transmembrane region" description="Helical" evidence="1">
    <location>
        <begin position="166"/>
        <end position="192"/>
    </location>
</feature>
<feature type="transmembrane region" description="Helical" evidence="1">
    <location>
        <begin position="62"/>
        <end position="83"/>
    </location>
</feature>